<dbReference type="EMBL" id="CP036272">
    <property type="protein sequence ID" value="QDT62345.1"/>
    <property type="molecule type" value="Genomic_DNA"/>
</dbReference>
<accession>A0A517T1T7</accession>
<name>A0A517T1T7_9BACT</name>
<evidence type="ECO:0000313" key="1">
    <source>
        <dbReference type="EMBL" id="QDT62345.1"/>
    </source>
</evidence>
<evidence type="ECO:0000313" key="2">
    <source>
        <dbReference type="Proteomes" id="UP000315003"/>
    </source>
</evidence>
<gene>
    <name evidence="1" type="ORF">SV7mr_48930</name>
</gene>
<dbReference type="RefSeq" id="WP_145277063.1">
    <property type="nucleotide sequence ID" value="NZ_CP036272.1"/>
</dbReference>
<dbReference type="AlphaFoldDB" id="A0A517T1T7"/>
<sequence length="384" mass="43412">MLITPKYVSLDTATLGRLAKDFWSGREQRRSEAQHFIDELSELNVCIILSLTHLRELFRHECDQIVRDRFAFLARLPMIAWPRPYDRSWFTGAMTDIGAAELHSFVHDGVRELAAIRDRVRENIWETGVGSDMFVADNEVWEPFIHQCRESLEKDRYVVSFSRTDPSGVNGRTIGEIKQEILVAPTDLDQCARRLAGDLAKQVRSSGDKNIKDVDQQALDFAIQTRNRVRAMLDRGEEFTSQVCEHFGVPECLANDDMTLGELGELGTLTEKLNVIGRNLRPPVEVNLLDVPPESLPMLTFDRALHQIQQSADRVAGSDLGDASFACLSMYADATEVDKRTAEYLNRVQRSGSPITHLIGPLFKTTEPSMLLPRIREALEESGR</sequence>
<dbReference type="Proteomes" id="UP000315003">
    <property type="component" value="Chromosome"/>
</dbReference>
<organism evidence="1 2">
    <name type="scientific">Stieleria bergensis</name>
    <dbReference type="NCBI Taxonomy" id="2528025"/>
    <lineage>
        <taxon>Bacteria</taxon>
        <taxon>Pseudomonadati</taxon>
        <taxon>Planctomycetota</taxon>
        <taxon>Planctomycetia</taxon>
        <taxon>Pirellulales</taxon>
        <taxon>Pirellulaceae</taxon>
        <taxon>Stieleria</taxon>
    </lineage>
</organism>
<protein>
    <submittedName>
        <fullName evidence="1">Uncharacterized protein</fullName>
    </submittedName>
</protein>
<reference evidence="1 2" key="1">
    <citation type="submission" date="2019-02" db="EMBL/GenBank/DDBJ databases">
        <title>Deep-cultivation of Planctomycetes and their phenomic and genomic characterization uncovers novel biology.</title>
        <authorList>
            <person name="Wiegand S."/>
            <person name="Jogler M."/>
            <person name="Boedeker C."/>
            <person name="Pinto D."/>
            <person name="Vollmers J."/>
            <person name="Rivas-Marin E."/>
            <person name="Kohn T."/>
            <person name="Peeters S.H."/>
            <person name="Heuer A."/>
            <person name="Rast P."/>
            <person name="Oberbeckmann S."/>
            <person name="Bunk B."/>
            <person name="Jeske O."/>
            <person name="Meyerdierks A."/>
            <person name="Storesund J.E."/>
            <person name="Kallscheuer N."/>
            <person name="Luecker S."/>
            <person name="Lage O.M."/>
            <person name="Pohl T."/>
            <person name="Merkel B.J."/>
            <person name="Hornburger P."/>
            <person name="Mueller R.-W."/>
            <person name="Bruemmer F."/>
            <person name="Labrenz M."/>
            <person name="Spormann A.M."/>
            <person name="Op den Camp H."/>
            <person name="Overmann J."/>
            <person name="Amann R."/>
            <person name="Jetten M.S.M."/>
            <person name="Mascher T."/>
            <person name="Medema M.H."/>
            <person name="Devos D.P."/>
            <person name="Kaster A.-K."/>
            <person name="Ovreas L."/>
            <person name="Rohde M."/>
            <person name="Galperin M.Y."/>
            <person name="Jogler C."/>
        </authorList>
    </citation>
    <scope>NUCLEOTIDE SEQUENCE [LARGE SCALE GENOMIC DNA]</scope>
    <source>
        <strain evidence="1 2">SV_7m_r</strain>
    </source>
</reference>
<keyword evidence="2" id="KW-1185">Reference proteome</keyword>
<proteinExistence type="predicted"/>
<dbReference type="OrthoDB" id="196744at2"/>